<name>A0A6H1U168_9CYAN</name>
<dbReference type="KEGG" id="oxy:HCG48_20150"/>
<reference evidence="1 2" key="1">
    <citation type="submission" date="2020-04" db="EMBL/GenBank/DDBJ databases">
        <authorList>
            <person name="Basu S."/>
            <person name="Maruthanayagam V."/>
            <person name="Chakraborty S."/>
            <person name="Pramanik A."/>
            <person name="Mukherjee J."/>
            <person name="Brink B."/>
        </authorList>
    </citation>
    <scope>NUCLEOTIDE SEQUENCE [LARGE SCALE GENOMIC DNA]</scope>
    <source>
        <strain evidence="1 2">AP17</strain>
    </source>
</reference>
<gene>
    <name evidence="1" type="ORF">HCG48_20150</name>
</gene>
<dbReference type="AlphaFoldDB" id="A0A6H1U168"/>
<organism evidence="1 2">
    <name type="scientific">Oxynema aestuarii AP17</name>
    <dbReference type="NCBI Taxonomy" id="2064643"/>
    <lineage>
        <taxon>Bacteria</taxon>
        <taxon>Bacillati</taxon>
        <taxon>Cyanobacteriota</taxon>
        <taxon>Cyanophyceae</taxon>
        <taxon>Oscillatoriophycideae</taxon>
        <taxon>Oscillatoriales</taxon>
        <taxon>Oscillatoriaceae</taxon>
        <taxon>Oxynema</taxon>
        <taxon>Oxynema aestuarii</taxon>
    </lineage>
</organism>
<evidence type="ECO:0000313" key="1">
    <source>
        <dbReference type="EMBL" id="QIZ72618.1"/>
    </source>
</evidence>
<dbReference type="EMBL" id="CP051167">
    <property type="protein sequence ID" value="QIZ72618.1"/>
    <property type="molecule type" value="Genomic_DNA"/>
</dbReference>
<accession>A0A6H1U168</accession>
<dbReference type="RefSeq" id="WP_168570766.1">
    <property type="nucleotide sequence ID" value="NZ_CP051167.1"/>
</dbReference>
<evidence type="ECO:0000313" key="2">
    <source>
        <dbReference type="Proteomes" id="UP000500857"/>
    </source>
</evidence>
<dbReference type="Proteomes" id="UP000500857">
    <property type="component" value="Chromosome"/>
</dbReference>
<sequence>MNSIRHLQLNQGRPEDRAHLLVWDTPNHRELETLAFEQNAKIVDYRHHLLARQPPGERFVLLHLHLEREIAELKGICAAAIEPIVILTGLDCLITYLSARRDSPLRLFWSKLEQTRKLESRLWIVLPSKLVPSDWDKNRQHAIG</sequence>
<keyword evidence="2" id="KW-1185">Reference proteome</keyword>
<proteinExistence type="predicted"/>
<protein>
    <submittedName>
        <fullName evidence="1">Uncharacterized protein</fullName>
    </submittedName>
</protein>